<proteinExistence type="predicted"/>
<keyword evidence="1" id="KW-0472">Membrane</keyword>
<reference evidence="2 3" key="1">
    <citation type="journal article" date="2015" name="Nature">
        <title>rRNA introns, odd ribosomes, and small enigmatic genomes across a large radiation of phyla.</title>
        <authorList>
            <person name="Brown C.T."/>
            <person name="Hug L.A."/>
            <person name="Thomas B.C."/>
            <person name="Sharon I."/>
            <person name="Castelle C.J."/>
            <person name="Singh A."/>
            <person name="Wilkins M.J."/>
            <person name="Williams K.H."/>
            <person name="Banfield J.F."/>
        </authorList>
    </citation>
    <scope>NUCLEOTIDE SEQUENCE [LARGE SCALE GENOMIC DNA]</scope>
</reference>
<evidence type="ECO:0000256" key="1">
    <source>
        <dbReference type="SAM" id="Phobius"/>
    </source>
</evidence>
<dbReference type="AlphaFoldDB" id="A0A0G0C2L1"/>
<dbReference type="Proteomes" id="UP000034581">
    <property type="component" value="Unassembled WGS sequence"/>
</dbReference>
<evidence type="ECO:0000313" key="2">
    <source>
        <dbReference type="EMBL" id="KKP70336.1"/>
    </source>
</evidence>
<protein>
    <submittedName>
        <fullName evidence="2">Uncharacterized protein</fullName>
    </submittedName>
</protein>
<dbReference type="STRING" id="1618350.UR67_C0001G0245"/>
<feature type="transmembrane region" description="Helical" evidence="1">
    <location>
        <begin position="24"/>
        <end position="45"/>
    </location>
</feature>
<evidence type="ECO:0000313" key="3">
    <source>
        <dbReference type="Proteomes" id="UP000034581"/>
    </source>
</evidence>
<sequence>MAVHKKTDLEDCEYCKPKNHLKRWIIIGCLFIFIVIIFTITNQGFPNFFEDKKEISESVSLQNQYDGWKECRNFGLNLSFKIPINWECESNEVTHNIGQIGLKGDGFLVEVENLGRSYGCMADSTCSDTVIYSRDIITLHLISFNDKDDYIFGIFNDSPESRSYGGIVLNYDGIGERKMTSVEKETLFKIVDSFVHSF</sequence>
<keyword evidence="1" id="KW-1133">Transmembrane helix</keyword>
<comment type="caution">
    <text evidence="2">The sequence shown here is derived from an EMBL/GenBank/DDBJ whole genome shotgun (WGS) entry which is preliminary data.</text>
</comment>
<name>A0A0G0C2L1_UNCC3</name>
<gene>
    <name evidence="2" type="ORF">UR67_C0001G0245</name>
</gene>
<accession>A0A0G0C2L1</accession>
<organism evidence="2 3">
    <name type="scientific">candidate division CPR3 bacterium GW2011_GWF2_35_18</name>
    <dbReference type="NCBI Taxonomy" id="1618350"/>
    <lineage>
        <taxon>Bacteria</taxon>
        <taxon>Bacteria division CPR3</taxon>
    </lineage>
</organism>
<keyword evidence="1" id="KW-0812">Transmembrane</keyword>
<dbReference type="EMBL" id="LBQB01000001">
    <property type="protein sequence ID" value="KKP70336.1"/>
    <property type="molecule type" value="Genomic_DNA"/>
</dbReference>